<name>A0A0J9ETQ0_AJEDA</name>
<dbReference type="AlphaFoldDB" id="A0A0J9ETQ0"/>
<protein>
    <submittedName>
        <fullName evidence="1">Uncharacterized protein</fullName>
    </submittedName>
</protein>
<reference evidence="1" key="1">
    <citation type="submission" date="2010-03" db="EMBL/GenBank/DDBJ databases">
        <title>Annotation of Blastomyces dermatitidis strain ATCC 18188.</title>
        <authorList>
            <consortium name="The Broad Institute Genome Sequencing Platform"/>
            <consortium name="Broad Institute Genome Sequencing Center for Infectious Disease."/>
            <person name="Cuomo C."/>
            <person name="Klein B."/>
            <person name="Sullivan T."/>
            <person name="Heitman J."/>
            <person name="Young S."/>
            <person name="Zeng Q."/>
            <person name="Gargeya S."/>
            <person name="Alvarado L."/>
            <person name="Berlin A.M."/>
            <person name="Chapman S.B."/>
            <person name="Chen Z."/>
            <person name="Freedman E."/>
            <person name="Gellesch M."/>
            <person name="Goldberg J."/>
            <person name="Griggs A."/>
            <person name="Gujja S."/>
            <person name="Heilman E."/>
            <person name="Heiman D."/>
            <person name="Howarth C."/>
            <person name="Mehta T."/>
            <person name="Neiman D."/>
            <person name="Pearson M."/>
            <person name="Roberts A."/>
            <person name="Saif S."/>
            <person name="Shea T."/>
            <person name="Shenoy N."/>
            <person name="Sisk P."/>
            <person name="Stolte C."/>
            <person name="Sykes S."/>
            <person name="White J."/>
            <person name="Yandava C."/>
            <person name="Haas B."/>
            <person name="Nusbaum C."/>
            <person name="Birren B."/>
        </authorList>
    </citation>
    <scope>NUCLEOTIDE SEQUENCE</scope>
    <source>
        <strain evidence="1">ATCC 18188</strain>
    </source>
</reference>
<dbReference type="EMBL" id="GG749484">
    <property type="protein sequence ID" value="KMW68550.1"/>
    <property type="molecule type" value="Genomic_DNA"/>
</dbReference>
<evidence type="ECO:0000313" key="1">
    <source>
        <dbReference type="EMBL" id="KMW68550.1"/>
    </source>
</evidence>
<organism evidence="1">
    <name type="scientific">Ajellomyces dermatitidis (strain ATCC 18188 / CBS 674.68)</name>
    <name type="common">Blastomyces dermatitidis</name>
    <dbReference type="NCBI Taxonomy" id="653446"/>
    <lineage>
        <taxon>Eukaryota</taxon>
        <taxon>Fungi</taxon>
        <taxon>Dikarya</taxon>
        <taxon>Ascomycota</taxon>
        <taxon>Pezizomycotina</taxon>
        <taxon>Eurotiomycetes</taxon>
        <taxon>Eurotiomycetidae</taxon>
        <taxon>Onygenales</taxon>
        <taxon>Ajellomycetaceae</taxon>
        <taxon>Blastomyces</taxon>
    </lineage>
</organism>
<accession>A0A0J9ETQ0</accession>
<dbReference type="Proteomes" id="UP000007802">
    <property type="component" value="Unassembled WGS sequence"/>
</dbReference>
<gene>
    <name evidence="1" type="ORF">BDDG_12886</name>
</gene>
<sequence>MIMPSSPSALPLHLIFRPAAHLISSPGQPLASSSAVSLFALSVLSVSSAALQVYDHLLSIHTISDQTYANMPRFSINDPHTAVHFCNFIVNER</sequence>
<proteinExistence type="predicted"/>